<protein>
    <submittedName>
        <fullName evidence="6">ATPase AAA</fullName>
    </submittedName>
</protein>
<accession>A0A8H9KTJ7</accession>
<reference evidence="6" key="2">
    <citation type="submission" date="2020-09" db="EMBL/GenBank/DDBJ databases">
        <authorList>
            <person name="Sun Q."/>
            <person name="Zhou Y."/>
        </authorList>
    </citation>
    <scope>NUCLEOTIDE SEQUENCE</scope>
    <source>
        <strain evidence="6">CGMCC 1.10749</strain>
    </source>
</reference>
<evidence type="ECO:0000313" key="7">
    <source>
        <dbReference type="Proteomes" id="UP000628079"/>
    </source>
</evidence>
<dbReference type="PANTHER" id="PTHR14340:SF9">
    <property type="entry name" value="FIBRONECTIN TYPE-III DOMAIN-CONTAINING PROTEIN"/>
    <property type="match status" value="1"/>
</dbReference>
<keyword evidence="2" id="KW-0393">Immunoglobulin domain</keyword>
<evidence type="ECO:0000259" key="5">
    <source>
        <dbReference type="PROSITE" id="PS50853"/>
    </source>
</evidence>
<dbReference type="RefSeq" id="WP_035948513.1">
    <property type="nucleotide sequence ID" value="NZ_BMEA01000003.1"/>
</dbReference>
<dbReference type="Pfam" id="PF17963">
    <property type="entry name" value="Big_9"/>
    <property type="match status" value="3"/>
</dbReference>
<proteinExistence type="predicted"/>
<dbReference type="GO" id="GO:0016798">
    <property type="term" value="F:hydrolase activity, acting on glycosyl bonds"/>
    <property type="evidence" value="ECO:0007669"/>
    <property type="project" value="UniProtKB-KW"/>
</dbReference>
<feature type="region of interest" description="Disordered" evidence="4">
    <location>
        <begin position="1625"/>
        <end position="1671"/>
    </location>
</feature>
<evidence type="ECO:0000256" key="4">
    <source>
        <dbReference type="SAM" id="MobiDB-lite"/>
    </source>
</evidence>
<name>A0A8H9KTJ7_9MICO</name>
<feature type="domain" description="Fibronectin type-III" evidence="5">
    <location>
        <begin position="1552"/>
        <end position="1642"/>
    </location>
</feature>
<evidence type="ECO:0000256" key="3">
    <source>
        <dbReference type="ARBA" id="ARBA00023326"/>
    </source>
</evidence>
<dbReference type="SMART" id="SM00060">
    <property type="entry name" value="FN3"/>
    <property type="match status" value="3"/>
</dbReference>
<keyword evidence="3" id="KW-0624">Polysaccharide degradation</keyword>
<feature type="region of interest" description="Disordered" evidence="4">
    <location>
        <begin position="1911"/>
        <end position="1958"/>
    </location>
</feature>
<reference evidence="6" key="1">
    <citation type="journal article" date="2014" name="Int. J. Syst. Evol. Microbiol.">
        <title>Complete genome sequence of Corynebacterium casei LMG S-19264T (=DSM 44701T), isolated from a smear-ripened cheese.</title>
        <authorList>
            <consortium name="US DOE Joint Genome Institute (JGI-PGF)"/>
            <person name="Walter F."/>
            <person name="Albersmeier A."/>
            <person name="Kalinowski J."/>
            <person name="Ruckert C."/>
        </authorList>
    </citation>
    <scope>NUCLEOTIDE SEQUENCE</scope>
    <source>
        <strain evidence="6">CGMCC 1.10749</strain>
    </source>
</reference>
<dbReference type="InterPro" id="IPR003961">
    <property type="entry name" value="FN3_dom"/>
</dbReference>
<dbReference type="InterPro" id="IPR036116">
    <property type="entry name" value="FN3_sf"/>
</dbReference>
<dbReference type="SUPFAM" id="SSF49265">
    <property type="entry name" value="Fibronectin type III"/>
    <property type="match status" value="2"/>
</dbReference>
<sequence length="2135" mass="221161">MNPLRRRTRSTPATRSLRHAKGRGRVASTTVVVLAASTLGWAAVTSQGATVHEADVGDGAVWITSDVQAKFGRLNKAVSQLDAGVASDAAPGSGIDILQDGSAVVAWSKATAQLQPIDVRTAQFREETAAAPGSPTAQPGRIVPTLVDLRGGTIAAVDPRSGKVWAQRVDPRDGIENLSGLGAATKPLATVGGDAVLAVGEDGAVHVASGAKGTVTTIRPGGSSFAKPVTTDSGAKGDRLQVTALGRAWMVYDPQRDALHSEGRTEGVAAGFAPSEGEPAYAAVQVPGPAADAVAIAGGSALRMVRVDGGAPSGGIEVAERVNRSGAVPLPAHPVVLRGCVHGAWSETGKVFYGANCGREDPVPTGTIDNVSETPLRDGVAFRVNRGVVVLNDLDNGSAWDIQRDKQKIDNWDALIPPPERDEDSKKKDRNVVDDAVAQQPPTAKPDNLTVRAGRTSKLHVLDNDTDAAGSVLAIDPRDVSAVSDPDVRASVSADGQSIDVTVPAGSVEPFQFTYLVGNGKVKAKSRAAVKVAIAPETTNNAPYLREGQARLAKTAYPVLAGKRLAVPVVADWRDPESDPVLATVDGERLSIDGQGRLAYLAPPEPGKESIDYVADDGRGGRTKGAVPVEVVALTETRARPPVTQPDVIRGVVGKSLQVEPLGNDIAGADPSDPDDRMHLAGEVRASGSLTVDSNLDTGVVTVTPSAPGTYELSYAAQVGGGVAPGRIRVDVIEAADPDAPPVAVGDSATLRDQSPTLVDPLANDYSPRADVLVTQAATAATSEDSWLRASIYQGRWIRVVALEPAGAAADATRRGTIRYTVSDGSKQATGEVTVTQKAPLDLDPVVEDDTAIVREGDAVAVPVLDNDTMADGIPLRIDPLSVRVLGRDVEQTAFASGNVVRFVPWATRLTAEQLVTVEYAAYPEGMPERAQTGRVSIRVTPLPSEARPNQVPVARSFSSSVTAGDPLTITVPTTGVDPDGDTVGVTGVVGANGGAVELTHGRVVSTGPSTIRYESFPTASGTEVISYEVVDRFGGVSRAFVRVGVVAPGDPQPPVAVDDTVTAAPGKTVTVPVTANDLIARGDSVELQHEGLNPSSEASQWKVDVDEETVSTKVPAEGAPVHDFTYGITNGVFDPSRASLLVRGQKDWVNPPTANDDVARPKAGETATTVDVLVNDTDIDSDPATLEVVDVLSAHGRVVGNRVSVDVLDHPHTVPYVIEDEDGARAMAVVHVPRGAGGTPFVVEGALIEMEKDSSRTVRLGDYVKSPQGRTLGITSASTISTVPGSNLALASDGDGTLTLTSSGGYVGPASVMFEVTDQMSDEQQDVHTAYVSVPVQIGPKVPLLRCPATAVTVLAGGLPRDLDLPTLCRAWLPVGMSVDDVEFTSEWEQEPADVRLERSGTGERLVTLTADTGAPSGAGVLSVGTRGSDVRATVRVTVVGGDSDPYANMPPPRLRPIAVNGLEEGESQQVDIGSYLDSPVQEPKCAVEAASVTSGSGLTVTRSGCTITVSAGPRPSPTGRVSISVSDAPEVPGRAATGAVSVTMLGRPDPPTSVAAQADRDAGGRARVSWSAPSYDGGAPIRGYTARWTGGSTGSQECSASPCTIEGLTNGKDYFFTVTATNAVGESEPGGPSNAARPDTKPGPVTAVSMAGRGDGSLTMTWSPPENKGSPVTKYLVRLVPTSGGTPRTAEVAAPATTATVTGLDNMSEYAVAAQAYNEAGPGPFGADTTMQSAGTPPAPAGFTAKADGPGANKDLAAITLTWETTSPNGPPLKSYTVKRRVDGGAWSVLKTVPASATRTSDQVVYDGRRYDYVVTATNGADITSPDSAVQSFTSIGMPSTPSVSAATPTSDRRARLTVTLGSPRASGFASVAWSSSTGESGTFSCGACPSGGSVTFTTKELSTTGKTFTVRTDNGTSTSNPSSASNPVTPYGPTPAPRAGNHTASGRTATFNWSLPEDGRNVTRVEVTGDARYTGSSAITSIQATGAYSEPLVIQVRAYSVAGWSGWTQMSRTTDPPPDPTVYNVHPGSRLIVDRSGNGVGSCAVSPGCPEVMFDIRDFTPGGGQWRAQQDADRNGTPDYYSTWRPITVTGPTSYSTPYRPIFGRNVGNIRVQISLGGRDYYSGWVQWNAPY</sequence>
<keyword evidence="1" id="KW-0326">Glycosidase</keyword>
<dbReference type="GO" id="GO:0000272">
    <property type="term" value="P:polysaccharide catabolic process"/>
    <property type="evidence" value="ECO:0007669"/>
    <property type="project" value="UniProtKB-KW"/>
</dbReference>
<dbReference type="InterPro" id="IPR013783">
    <property type="entry name" value="Ig-like_fold"/>
</dbReference>
<dbReference type="InterPro" id="IPR040853">
    <property type="entry name" value="RapA2_cadherin-like"/>
</dbReference>
<gene>
    <name evidence="6" type="ORF">GCM10011314_28560</name>
</gene>
<feature type="region of interest" description="Disordered" evidence="4">
    <location>
        <begin position="411"/>
        <end position="452"/>
    </location>
</feature>
<keyword evidence="1" id="KW-0378">Hydrolase</keyword>
<dbReference type="Pfam" id="PF00041">
    <property type="entry name" value="fn3"/>
    <property type="match status" value="2"/>
</dbReference>
<feature type="compositionally biased region" description="Basic and acidic residues" evidence="4">
    <location>
        <begin position="419"/>
        <end position="433"/>
    </location>
</feature>
<dbReference type="Pfam" id="PF17803">
    <property type="entry name" value="Cadherin_4"/>
    <property type="match status" value="1"/>
</dbReference>
<evidence type="ECO:0000256" key="2">
    <source>
        <dbReference type="ARBA" id="ARBA00023319"/>
    </source>
</evidence>
<dbReference type="Gene3D" id="2.60.40.10">
    <property type="entry name" value="Immunoglobulins"/>
    <property type="match status" value="3"/>
</dbReference>
<feature type="domain" description="Fibronectin type-III" evidence="5">
    <location>
        <begin position="1643"/>
        <end position="1741"/>
    </location>
</feature>
<dbReference type="Proteomes" id="UP000628079">
    <property type="component" value="Unassembled WGS sequence"/>
</dbReference>
<dbReference type="PANTHER" id="PTHR14340">
    <property type="entry name" value="MICROFIBRIL-ASSOCIATED GLYCOPROTEIN 3"/>
    <property type="match status" value="1"/>
</dbReference>
<feature type="region of interest" description="Disordered" evidence="4">
    <location>
        <begin position="1"/>
        <end position="23"/>
    </location>
</feature>
<organism evidence="6 7">
    <name type="scientific">Knoellia flava</name>
    <dbReference type="NCBI Taxonomy" id="913969"/>
    <lineage>
        <taxon>Bacteria</taxon>
        <taxon>Bacillati</taxon>
        <taxon>Actinomycetota</taxon>
        <taxon>Actinomycetes</taxon>
        <taxon>Micrococcales</taxon>
        <taxon>Intrasporangiaceae</taxon>
        <taxon>Knoellia</taxon>
    </lineage>
</organism>
<feature type="region of interest" description="Disordered" evidence="4">
    <location>
        <begin position="1727"/>
        <end position="1752"/>
    </location>
</feature>
<dbReference type="CDD" id="cd00063">
    <property type="entry name" value="FN3"/>
    <property type="match status" value="3"/>
</dbReference>
<evidence type="ECO:0000313" key="6">
    <source>
        <dbReference type="EMBL" id="GGB87078.1"/>
    </source>
</evidence>
<keyword evidence="3" id="KW-0119">Carbohydrate metabolism</keyword>
<dbReference type="PROSITE" id="PS50853">
    <property type="entry name" value="FN3"/>
    <property type="match status" value="2"/>
</dbReference>
<dbReference type="EMBL" id="BMEA01000003">
    <property type="protein sequence ID" value="GGB87078.1"/>
    <property type="molecule type" value="Genomic_DNA"/>
</dbReference>
<feature type="compositionally biased region" description="Low complexity" evidence="4">
    <location>
        <begin position="1917"/>
        <end position="1932"/>
    </location>
</feature>
<comment type="caution">
    <text evidence="6">The sequence shown here is derived from an EMBL/GenBank/DDBJ whole genome shotgun (WGS) entry which is preliminary data.</text>
</comment>
<feature type="compositionally biased region" description="Polar residues" evidence="4">
    <location>
        <begin position="1945"/>
        <end position="1956"/>
    </location>
</feature>
<feature type="region of interest" description="Disordered" evidence="4">
    <location>
        <begin position="1547"/>
        <end position="1573"/>
    </location>
</feature>
<evidence type="ECO:0000256" key="1">
    <source>
        <dbReference type="ARBA" id="ARBA00023295"/>
    </source>
</evidence>